<dbReference type="AlphaFoldDB" id="A0A6A6PT52"/>
<keyword evidence="4" id="KW-1185">Reference proteome</keyword>
<dbReference type="RefSeq" id="XP_033588977.1">
    <property type="nucleotide sequence ID" value="XM_033729698.1"/>
</dbReference>
<sequence>MEQSAIMFDSRHICCMQVAQQSPTPMQTPLSALEEFVFVQTSLPFLSASKQAVPLSPHIHSPNTPFHISHLEKDFASSQDFASPYYIAFPHHLPTTQSNNHQHKPAQKMPKPTAVLKRLKALLHRGPPADVLRTHRSRHRRALSGDDHELLPPEAVTDGEGSDHQLTKVPSRDHQHGRERSREGGSERQRQRSRHRSGRVLEAEVPNPFADPACSEGTLTTTQSGEEDVISLAEAVRVLEPSGCHESSERVMTGGSAGENESRRLLENGAGPATTGDGASDESDEEEGMKGRKIAELRKKIARLNEMISEFGVKKRNCKAELHRLKADIGELRRECAELKEEIDEAGHED</sequence>
<dbReference type="Proteomes" id="UP000799767">
    <property type="component" value="Unassembled WGS sequence"/>
</dbReference>
<feature type="compositionally biased region" description="Basic and acidic residues" evidence="2">
    <location>
        <begin position="161"/>
        <end position="190"/>
    </location>
</feature>
<protein>
    <submittedName>
        <fullName evidence="3">Uncharacterized protein</fullName>
    </submittedName>
</protein>
<proteinExistence type="predicted"/>
<dbReference type="EMBL" id="MU001636">
    <property type="protein sequence ID" value="KAF2482407.1"/>
    <property type="molecule type" value="Genomic_DNA"/>
</dbReference>
<name>A0A6A6PT52_9PEZI</name>
<evidence type="ECO:0000313" key="4">
    <source>
        <dbReference type="Proteomes" id="UP000799767"/>
    </source>
</evidence>
<evidence type="ECO:0000313" key="3">
    <source>
        <dbReference type="EMBL" id="KAF2482407.1"/>
    </source>
</evidence>
<evidence type="ECO:0000256" key="1">
    <source>
        <dbReference type="SAM" id="Coils"/>
    </source>
</evidence>
<feature type="coiled-coil region" evidence="1">
    <location>
        <begin position="294"/>
        <end position="349"/>
    </location>
</feature>
<feature type="region of interest" description="Disordered" evidence="2">
    <location>
        <begin position="242"/>
        <end position="292"/>
    </location>
</feature>
<reference evidence="3" key="1">
    <citation type="journal article" date="2020" name="Stud. Mycol.">
        <title>101 Dothideomycetes genomes: a test case for predicting lifestyles and emergence of pathogens.</title>
        <authorList>
            <person name="Haridas S."/>
            <person name="Albert R."/>
            <person name="Binder M."/>
            <person name="Bloem J."/>
            <person name="Labutti K."/>
            <person name="Salamov A."/>
            <person name="Andreopoulos B."/>
            <person name="Baker S."/>
            <person name="Barry K."/>
            <person name="Bills G."/>
            <person name="Bluhm B."/>
            <person name="Cannon C."/>
            <person name="Castanera R."/>
            <person name="Culley D."/>
            <person name="Daum C."/>
            <person name="Ezra D."/>
            <person name="Gonzalez J."/>
            <person name="Henrissat B."/>
            <person name="Kuo A."/>
            <person name="Liang C."/>
            <person name="Lipzen A."/>
            <person name="Lutzoni F."/>
            <person name="Magnuson J."/>
            <person name="Mondo S."/>
            <person name="Nolan M."/>
            <person name="Ohm R."/>
            <person name="Pangilinan J."/>
            <person name="Park H.-J."/>
            <person name="Ramirez L."/>
            <person name="Alfaro M."/>
            <person name="Sun H."/>
            <person name="Tritt A."/>
            <person name="Yoshinaga Y."/>
            <person name="Zwiers L.-H."/>
            <person name="Turgeon B."/>
            <person name="Goodwin S."/>
            <person name="Spatafora J."/>
            <person name="Crous P."/>
            <person name="Grigoriev I."/>
        </authorList>
    </citation>
    <scope>NUCLEOTIDE SEQUENCE</scope>
    <source>
        <strain evidence="3">CBS 113389</strain>
    </source>
</reference>
<organism evidence="3 4">
    <name type="scientific">Neohortaea acidophila</name>
    <dbReference type="NCBI Taxonomy" id="245834"/>
    <lineage>
        <taxon>Eukaryota</taxon>
        <taxon>Fungi</taxon>
        <taxon>Dikarya</taxon>
        <taxon>Ascomycota</taxon>
        <taxon>Pezizomycotina</taxon>
        <taxon>Dothideomycetes</taxon>
        <taxon>Dothideomycetidae</taxon>
        <taxon>Mycosphaerellales</taxon>
        <taxon>Teratosphaeriaceae</taxon>
        <taxon>Neohortaea</taxon>
    </lineage>
</organism>
<evidence type="ECO:0000256" key="2">
    <source>
        <dbReference type="SAM" id="MobiDB-lite"/>
    </source>
</evidence>
<feature type="region of interest" description="Disordered" evidence="2">
    <location>
        <begin position="124"/>
        <end position="225"/>
    </location>
</feature>
<dbReference type="GeneID" id="54470700"/>
<keyword evidence="1" id="KW-0175">Coiled coil</keyword>
<gene>
    <name evidence="3" type="ORF">BDY17DRAFT_159379</name>
</gene>
<accession>A0A6A6PT52</accession>